<evidence type="ECO:0000313" key="2">
    <source>
        <dbReference type="EMBL" id="DAE23812.1"/>
    </source>
</evidence>
<keyword evidence="1" id="KW-1133">Transmembrane helix</keyword>
<proteinExistence type="predicted"/>
<reference evidence="2" key="1">
    <citation type="journal article" date="2021" name="Proc. Natl. Acad. Sci. U.S.A.">
        <title>A Catalog of Tens of Thousands of Viruses from Human Metagenomes Reveals Hidden Associations with Chronic Diseases.</title>
        <authorList>
            <person name="Tisza M.J."/>
            <person name="Buck C.B."/>
        </authorList>
    </citation>
    <scope>NUCLEOTIDE SEQUENCE</scope>
    <source>
        <strain evidence="2">Ct9lR64</strain>
    </source>
</reference>
<sequence>MNDNTNQVHQRYAVIYLGLKLLFCITLVAGVTFLSYHFNTPKLMWWYLLAVFAYFGV</sequence>
<accession>A0A8S5QYR0</accession>
<name>A0A8S5QYR0_9CAUD</name>
<keyword evidence="1" id="KW-0472">Membrane</keyword>
<keyword evidence="1" id="KW-0812">Transmembrane</keyword>
<protein>
    <submittedName>
        <fullName evidence="2">Photosystem II protein D1</fullName>
    </submittedName>
</protein>
<feature type="transmembrane region" description="Helical" evidence="1">
    <location>
        <begin position="12"/>
        <end position="38"/>
    </location>
</feature>
<organism evidence="2">
    <name type="scientific">Siphoviridae sp. ct9lR64</name>
    <dbReference type="NCBI Taxonomy" id="2826178"/>
    <lineage>
        <taxon>Viruses</taxon>
        <taxon>Duplodnaviria</taxon>
        <taxon>Heunggongvirae</taxon>
        <taxon>Uroviricota</taxon>
        <taxon>Caudoviricetes</taxon>
    </lineage>
</organism>
<evidence type="ECO:0000256" key="1">
    <source>
        <dbReference type="SAM" id="Phobius"/>
    </source>
</evidence>
<dbReference type="EMBL" id="BK015760">
    <property type="protein sequence ID" value="DAE23812.1"/>
    <property type="molecule type" value="Genomic_DNA"/>
</dbReference>